<evidence type="ECO:0000313" key="8">
    <source>
        <dbReference type="EMBL" id="WCL53035.1"/>
    </source>
</evidence>
<evidence type="ECO:0000256" key="3">
    <source>
        <dbReference type="ARBA" id="ARBA00023143"/>
    </source>
</evidence>
<evidence type="ECO:0000313" key="9">
    <source>
        <dbReference type="Proteomes" id="UP001217500"/>
    </source>
</evidence>
<dbReference type="InterPro" id="IPR053967">
    <property type="entry name" value="LlgE_F_G-like_D1"/>
</dbReference>
<feature type="domain" description="Flagellar basal-body/hook protein C-terminal" evidence="6">
    <location>
        <begin position="200"/>
        <end position="242"/>
    </location>
</feature>
<gene>
    <name evidence="8" type="ORF">PH603_10840</name>
</gene>
<dbReference type="RefSeq" id="WP_289502547.1">
    <property type="nucleotide sequence ID" value="NZ_CP116805.1"/>
</dbReference>
<dbReference type="InterPro" id="IPR010930">
    <property type="entry name" value="Flg_bb/hook_C_dom"/>
</dbReference>
<proteinExistence type="inferred from homology"/>
<evidence type="ECO:0000259" key="7">
    <source>
        <dbReference type="Pfam" id="PF22692"/>
    </source>
</evidence>
<comment type="subcellular location">
    <subcellularLocation>
        <location evidence="1 4">Bacterial flagellum basal body</location>
    </subcellularLocation>
</comment>
<dbReference type="NCBIfam" id="TIGR03506">
    <property type="entry name" value="FlgEFG_subfam"/>
    <property type="match status" value="1"/>
</dbReference>
<evidence type="ECO:0000256" key="2">
    <source>
        <dbReference type="ARBA" id="ARBA00009677"/>
    </source>
</evidence>
<dbReference type="AlphaFoldDB" id="A0AAE9XQG5"/>
<keyword evidence="8" id="KW-0969">Cilium</keyword>
<organism evidence="8 9">
    <name type="scientific">Gimibacter soli</name>
    <dbReference type="NCBI Taxonomy" id="3024400"/>
    <lineage>
        <taxon>Bacteria</taxon>
        <taxon>Pseudomonadati</taxon>
        <taxon>Pseudomonadota</taxon>
        <taxon>Alphaproteobacteria</taxon>
        <taxon>Kordiimonadales</taxon>
        <taxon>Temperatibacteraceae</taxon>
        <taxon>Gimibacter</taxon>
    </lineage>
</organism>
<accession>A0AAE9XQG5</accession>
<keyword evidence="8" id="KW-0966">Cell projection</keyword>
<dbReference type="SUPFAM" id="SSF117143">
    <property type="entry name" value="Flagellar hook protein flgE"/>
    <property type="match status" value="1"/>
</dbReference>
<feature type="domain" description="Flagellar hook protein FlgE/F/G-like D1" evidence="7">
    <location>
        <begin position="87"/>
        <end position="152"/>
    </location>
</feature>
<dbReference type="InterPro" id="IPR020013">
    <property type="entry name" value="Flagellar_FlgE/F/G"/>
</dbReference>
<name>A0AAE9XQG5_9PROT</name>
<dbReference type="KEGG" id="gso:PH603_10840"/>
<keyword evidence="3 4" id="KW-0975">Bacterial flagellum</keyword>
<dbReference type="PANTHER" id="PTHR30435:SF19">
    <property type="entry name" value="FLAGELLAR BASAL-BODY ROD PROTEIN FLGG"/>
    <property type="match status" value="1"/>
</dbReference>
<dbReference type="Pfam" id="PF06429">
    <property type="entry name" value="Flg_bbr_C"/>
    <property type="match status" value="1"/>
</dbReference>
<dbReference type="GO" id="GO:0009425">
    <property type="term" value="C:bacterial-type flagellum basal body"/>
    <property type="evidence" value="ECO:0007669"/>
    <property type="project" value="UniProtKB-SubCell"/>
</dbReference>
<dbReference type="Pfam" id="PF00460">
    <property type="entry name" value="Flg_bb_rod"/>
    <property type="match status" value="1"/>
</dbReference>
<dbReference type="GO" id="GO:0071978">
    <property type="term" value="P:bacterial-type flagellum-dependent swarming motility"/>
    <property type="evidence" value="ECO:0007669"/>
    <property type="project" value="TreeGrafter"/>
</dbReference>
<sequence>MDSTLYISLSHRMALRRRMDVAAHNVANMSTTAFKKERVAFSQYLMDAPGAEAATRGKIAYVLDHGVIRNLEIGRMVPTENPLDIYIDGKAYFSVQAQNGDTLYTRNGRMMVDADGELALTSGEKLLDDGGATIEMPDGYTSVAIAPDGSVSTNLGPIAKLQIAAFTDEQALQRRGSSLYETNALPMPVDDMPRITLIPKAVEESNVNPIESMMEVMEVLHAYEKSAKFEKDYQDMRKDALDRLARVQ</sequence>
<dbReference type="InterPro" id="IPR037925">
    <property type="entry name" value="FlgE/F/G-like"/>
</dbReference>
<reference evidence="8" key="1">
    <citation type="submission" date="2023-01" db="EMBL/GenBank/DDBJ databases">
        <title>The genome sequence of Kordiimonadaceae bacterium 6D33.</title>
        <authorList>
            <person name="Liu Y."/>
        </authorList>
    </citation>
    <scope>NUCLEOTIDE SEQUENCE</scope>
    <source>
        <strain evidence="8">6D33</strain>
    </source>
</reference>
<dbReference type="PANTHER" id="PTHR30435">
    <property type="entry name" value="FLAGELLAR PROTEIN"/>
    <property type="match status" value="1"/>
</dbReference>
<dbReference type="Pfam" id="PF22692">
    <property type="entry name" value="LlgE_F_G_D1"/>
    <property type="match status" value="1"/>
</dbReference>
<feature type="domain" description="Flagellar basal body rod protein N-terminal" evidence="5">
    <location>
        <begin position="6"/>
        <end position="35"/>
    </location>
</feature>
<keyword evidence="9" id="KW-1185">Reference proteome</keyword>
<dbReference type="EMBL" id="CP116805">
    <property type="protein sequence ID" value="WCL53035.1"/>
    <property type="molecule type" value="Genomic_DNA"/>
</dbReference>
<protein>
    <submittedName>
        <fullName evidence="8">Flagellar hook-basal body complex protein</fullName>
    </submittedName>
</protein>
<keyword evidence="8" id="KW-0282">Flagellum</keyword>
<evidence type="ECO:0000256" key="4">
    <source>
        <dbReference type="RuleBase" id="RU362116"/>
    </source>
</evidence>
<evidence type="ECO:0000259" key="6">
    <source>
        <dbReference type="Pfam" id="PF06429"/>
    </source>
</evidence>
<dbReference type="InterPro" id="IPR001444">
    <property type="entry name" value="Flag_bb_rod_N"/>
</dbReference>
<evidence type="ECO:0000259" key="5">
    <source>
        <dbReference type="Pfam" id="PF00460"/>
    </source>
</evidence>
<comment type="similarity">
    <text evidence="2 4">Belongs to the flagella basal body rod proteins family.</text>
</comment>
<evidence type="ECO:0000256" key="1">
    <source>
        <dbReference type="ARBA" id="ARBA00004117"/>
    </source>
</evidence>
<dbReference type="Proteomes" id="UP001217500">
    <property type="component" value="Chromosome"/>
</dbReference>